<gene>
    <name evidence="4" type="ORF">chiPu_0012027</name>
</gene>
<dbReference type="PROSITE" id="PS51186">
    <property type="entry name" value="GNAT"/>
    <property type="match status" value="1"/>
</dbReference>
<proteinExistence type="predicted"/>
<dbReference type="PANTHER" id="PTHR13947:SF58">
    <property type="entry name" value="8B (PUTATIVE,_PSEUDO-RELATED"/>
    <property type="match status" value="1"/>
</dbReference>
<dbReference type="InterPro" id="IPR016181">
    <property type="entry name" value="Acyl_CoA_acyltransferase"/>
</dbReference>
<name>A0A401ST23_CHIPU</name>
<dbReference type="GO" id="GO:0008080">
    <property type="term" value="F:N-acetyltransferase activity"/>
    <property type="evidence" value="ECO:0007669"/>
    <property type="project" value="InterPro"/>
</dbReference>
<evidence type="ECO:0000313" key="4">
    <source>
        <dbReference type="EMBL" id="GCC33557.1"/>
    </source>
</evidence>
<evidence type="ECO:0000256" key="1">
    <source>
        <dbReference type="ARBA" id="ARBA00022679"/>
    </source>
</evidence>
<dbReference type="EMBL" id="BEZZ01000528">
    <property type="protein sequence ID" value="GCC33557.1"/>
    <property type="molecule type" value="Genomic_DNA"/>
</dbReference>
<evidence type="ECO:0000256" key="2">
    <source>
        <dbReference type="SAM" id="Phobius"/>
    </source>
</evidence>
<dbReference type="CDD" id="cd04301">
    <property type="entry name" value="NAT_SF"/>
    <property type="match status" value="1"/>
</dbReference>
<dbReference type="Pfam" id="PF00583">
    <property type="entry name" value="Acetyltransf_1"/>
    <property type="match status" value="1"/>
</dbReference>
<accession>A0A401ST23</accession>
<dbReference type="STRING" id="137246.A0A401ST23"/>
<organism evidence="4 5">
    <name type="scientific">Chiloscyllium punctatum</name>
    <name type="common">Brownbanded bambooshark</name>
    <name type="synonym">Hemiscyllium punctatum</name>
    <dbReference type="NCBI Taxonomy" id="137246"/>
    <lineage>
        <taxon>Eukaryota</taxon>
        <taxon>Metazoa</taxon>
        <taxon>Chordata</taxon>
        <taxon>Craniata</taxon>
        <taxon>Vertebrata</taxon>
        <taxon>Chondrichthyes</taxon>
        <taxon>Elasmobranchii</taxon>
        <taxon>Galeomorphii</taxon>
        <taxon>Galeoidea</taxon>
        <taxon>Orectolobiformes</taxon>
        <taxon>Hemiscylliidae</taxon>
        <taxon>Chiloscyllium</taxon>
    </lineage>
</organism>
<evidence type="ECO:0000313" key="5">
    <source>
        <dbReference type="Proteomes" id="UP000287033"/>
    </source>
</evidence>
<sequence>MADCGPSFTVRLYQAGDYQNVRRIVANGTMELVMVAFKQAIRSQSNVFLLFASGQLVYVITGSLTCTSLMCFVLLTFMYLACRQVYASYLRERMETDMADIEGHYLKPPGAGFWVAVEEEGNRVVGTVGVKMEPGHPYSCQLFRLFVDQRFRRHGLGRRLTQKVLDFAKVYGYRVCLLKTTSVQEPAIHMYQKMGFRIQSSSPVPGPALLTLISKISGYELEKNL</sequence>
<comment type="caution">
    <text evidence="4">The sequence shown here is derived from an EMBL/GenBank/DDBJ whole genome shotgun (WGS) entry which is preliminary data.</text>
</comment>
<dbReference type="AlphaFoldDB" id="A0A401ST23"/>
<dbReference type="Proteomes" id="UP000287033">
    <property type="component" value="Unassembled WGS sequence"/>
</dbReference>
<dbReference type="InterPro" id="IPR050769">
    <property type="entry name" value="NAT_camello-type"/>
</dbReference>
<evidence type="ECO:0000259" key="3">
    <source>
        <dbReference type="PROSITE" id="PS51186"/>
    </source>
</evidence>
<dbReference type="Gene3D" id="3.40.630.30">
    <property type="match status" value="1"/>
</dbReference>
<keyword evidence="2" id="KW-1133">Transmembrane helix</keyword>
<keyword evidence="5" id="KW-1185">Reference proteome</keyword>
<feature type="transmembrane region" description="Helical" evidence="2">
    <location>
        <begin position="56"/>
        <end position="81"/>
    </location>
</feature>
<keyword evidence="2" id="KW-0472">Membrane</keyword>
<dbReference type="OrthoDB" id="41532at2759"/>
<feature type="domain" description="N-acetyltransferase" evidence="3">
    <location>
        <begin position="70"/>
        <end position="225"/>
    </location>
</feature>
<keyword evidence="1" id="KW-0808">Transferase</keyword>
<dbReference type="PANTHER" id="PTHR13947">
    <property type="entry name" value="GNAT FAMILY N-ACETYLTRANSFERASE"/>
    <property type="match status" value="1"/>
</dbReference>
<dbReference type="OMA" id="MANDGCH"/>
<keyword evidence="2" id="KW-0812">Transmembrane</keyword>
<dbReference type="InterPro" id="IPR000182">
    <property type="entry name" value="GNAT_dom"/>
</dbReference>
<protein>
    <recommendedName>
        <fullName evidence="3">N-acetyltransferase domain-containing protein</fullName>
    </recommendedName>
</protein>
<reference evidence="4 5" key="1">
    <citation type="journal article" date="2018" name="Nat. Ecol. Evol.">
        <title>Shark genomes provide insights into elasmobranch evolution and the origin of vertebrates.</title>
        <authorList>
            <person name="Hara Y"/>
            <person name="Yamaguchi K"/>
            <person name="Onimaru K"/>
            <person name="Kadota M"/>
            <person name="Koyanagi M"/>
            <person name="Keeley SD"/>
            <person name="Tatsumi K"/>
            <person name="Tanaka K"/>
            <person name="Motone F"/>
            <person name="Kageyama Y"/>
            <person name="Nozu R"/>
            <person name="Adachi N"/>
            <person name="Nishimura O"/>
            <person name="Nakagawa R"/>
            <person name="Tanegashima C"/>
            <person name="Kiyatake I"/>
            <person name="Matsumoto R"/>
            <person name="Murakumo K"/>
            <person name="Nishida K"/>
            <person name="Terakita A"/>
            <person name="Kuratani S"/>
            <person name="Sato K"/>
            <person name="Hyodo S Kuraku.S."/>
        </authorList>
    </citation>
    <scope>NUCLEOTIDE SEQUENCE [LARGE SCALE GENOMIC DNA]</scope>
</reference>
<dbReference type="SUPFAM" id="SSF55729">
    <property type="entry name" value="Acyl-CoA N-acyltransferases (Nat)"/>
    <property type="match status" value="1"/>
</dbReference>